<dbReference type="KEGG" id="acx:Achr_f1070"/>
<evidence type="ECO:0000256" key="1">
    <source>
        <dbReference type="SAM" id="MobiDB-lite"/>
    </source>
</evidence>
<geneLocation type="plasmid" evidence="2 3">
    <name>pAcX50f</name>
</geneLocation>
<dbReference type="EMBL" id="CP010421">
    <property type="protein sequence ID" value="AJE23802.1"/>
    <property type="molecule type" value="Genomic_DNA"/>
</dbReference>
<name>A0A0C4WXW0_9GAMM</name>
<proteinExistence type="predicted"/>
<dbReference type="GeneID" id="61933385"/>
<feature type="region of interest" description="Disordered" evidence="1">
    <location>
        <begin position="1"/>
        <end position="32"/>
    </location>
</feature>
<dbReference type="RefSeq" id="WP_052264087.1">
    <property type="nucleotide sequence ID" value="NZ_CP010421.1"/>
</dbReference>
<evidence type="ECO:0000313" key="3">
    <source>
        <dbReference type="Proteomes" id="UP000068210"/>
    </source>
</evidence>
<gene>
    <name evidence="2" type="ORF">Achr_f1070</name>
</gene>
<dbReference type="AlphaFoldDB" id="A0A0C4WXW0"/>
<feature type="region of interest" description="Disordered" evidence="1">
    <location>
        <begin position="205"/>
        <end position="228"/>
    </location>
</feature>
<organism evidence="2 3">
    <name type="scientific">Azotobacter chroococcum NCIMB 8003</name>
    <dbReference type="NCBI Taxonomy" id="1328314"/>
    <lineage>
        <taxon>Bacteria</taxon>
        <taxon>Pseudomonadati</taxon>
        <taxon>Pseudomonadota</taxon>
        <taxon>Gammaproteobacteria</taxon>
        <taxon>Pseudomonadales</taxon>
        <taxon>Pseudomonadaceae</taxon>
        <taxon>Azotobacter</taxon>
    </lineage>
</organism>
<reference evidence="2 3" key="1">
    <citation type="journal article" date="2015" name="PLoS ONE">
        <title>Azotobacter Genomes: The Genome of Azotobacter chroococcum NCIMB 8003 (ATCC 4412).</title>
        <authorList>
            <person name="Robson R.L."/>
            <person name="Jones R."/>
            <person name="Robson R.M."/>
            <person name="Schwartz A."/>
            <person name="Richardson T.H."/>
        </authorList>
    </citation>
    <scope>NUCLEOTIDE SEQUENCE [LARGE SCALE GENOMIC DNA]</scope>
    <source>
        <strain evidence="2 3">NCIMB 8003</strain>
        <plasmid evidence="3">Plasmid pAcX50f</plasmid>
    </source>
</reference>
<dbReference type="Proteomes" id="UP000068210">
    <property type="component" value="Plasmid pAcX50f"/>
</dbReference>
<keyword evidence="2" id="KW-0614">Plasmid</keyword>
<evidence type="ECO:0000313" key="2">
    <source>
        <dbReference type="EMBL" id="AJE23802.1"/>
    </source>
</evidence>
<dbReference type="HOGENOM" id="CLU_985711_0_0_6"/>
<sequence length="282" mass="31513">MSKPAHKLRHPATPVAGLSAAARHNPGYDGPRRKLTEAQLKLPFFRKALECLESIVQTRFKLLPRLIHTNGNERLTRVEVYKNLAAVAEPILVRLDLATGVLGWLDETGNFRLNNQKGLAHDAGLQPATLNRLFKLLEKTGYLTRRLERIAVREHGTQLVRTRVMIRFTDLFWRHLRLSLAHTLSRKAARKKRLRTLHALELAKAQTAPARTPARRSNPRGQGGAAAALSDRLRVRTAPLDDSRMPEQLLRLDLILQLKSEHPSLPAAELNAMADAILSGAG</sequence>
<keyword evidence="3" id="KW-1185">Reference proteome</keyword>
<protein>
    <submittedName>
        <fullName evidence="2">Uncharacterized protein</fullName>
    </submittedName>
</protein>
<feature type="compositionally biased region" description="Basic residues" evidence="1">
    <location>
        <begin position="1"/>
        <end position="10"/>
    </location>
</feature>
<accession>A0A0C4WXW0</accession>